<evidence type="ECO:0000259" key="12">
    <source>
        <dbReference type="Pfam" id="PF02581"/>
    </source>
</evidence>
<evidence type="ECO:0000256" key="7">
    <source>
        <dbReference type="ARBA" id="ARBA00047851"/>
    </source>
</evidence>
<proteinExistence type="inferred from homology"/>
<sequence>MTESLSWQRGLYVLTDETLLPDDECLFAAVDEVLAAGIALLQYRNKRGSADERLRQAQGLCVRAQAAGAPLIINDDVELAYKVGAGVHLGQGDGSIRAARSRLGPDAIIGATCHDSLEFARAALDDGADYVAFGRFFDSHTKPDTPPATLSVLTEARALGCPVVAIGGIDHRTTPQIREAGADLIAVVGAVFGGGAPADNVERLRRVLGC</sequence>
<dbReference type="Proteomes" id="UP001269375">
    <property type="component" value="Unassembled WGS sequence"/>
</dbReference>
<comment type="cofactor">
    <cofactor evidence="9">
        <name>Mg(2+)</name>
        <dbReference type="ChEBI" id="CHEBI:18420"/>
    </cofactor>
    <text evidence="9">Binds 1 Mg(2+) ion per subunit.</text>
</comment>
<feature type="binding site" evidence="9">
    <location>
        <position position="93"/>
    </location>
    <ligand>
        <name>Mg(2+)</name>
        <dbReference type="ChEBI" id="CHEBI:18420"/>
    </ligand>
</feature>
<keyword evidence="2 9" id="KW-0808">Transferase</keyword>
<evidence type="ECO:0000256" key="6">
    <source>
        <dbReference type="ARBA" id="ARBA00047334"/>
    </source>
</evidence>
<dbReference type="GO" id="GO:0004789">
    <property type="term" value="F:thiamine-phosphate diphosphorylase activity"/>
    <property type="evidence" value="ECO:0007669"/>
    <property type="project" value="UniProtKB-EC"/>
</dbReference>
<dbReference type="NCBIfam" id="TIGR00693">
    <property type="entry name" value="thiE"/>
    <property type="match status" value="1"/>
</dbReference>
<reference evidence="13 14" key="1">
    <citation type="submission" date="2023-04" db="EMBL/GenBank/DDBJ databases">
        <title>A long-awaited taxogenomic arrangement of the family Halomonadaceae.</title>
        <authorList>
            <person name="De La Haba R."/>
            <person name="Chuvochina M."/>
            <person name="Wittouck S."/>
            <person name="Arahal D.R."/>
            <person name="Sanchez-Porro C."/>
            <person name="Hugenholtz P."/>
            <person name="Ventosa A."/>
        </authorList>
    </citation>
    <scope>NUCLEOTIDE SEQUENCE [LARGE SCALE GENOMIC DNA]</scope>
    <source>
        <strain evidence="13 14">DSM 22428</strain>
    </source>
</reference>
<protein>
    <recommendedName>
        <fullName evidence="9">Thiamine-phosphate synthase</fullName>
        <shortName evidence="9">TP synthase</shortName>
        <shortName evidence="9">TPS</shortName>
        <ecNumber evidence="9">2.5.1.3</ecNumber>
    </recommendedName>
    <alternativeName>
        <fullName evidence="9">Thiamine-phosphate pyrophosphorylase</fullName>
        <shortName evidence="9">TMP pyrophosphorylase</shortName>
        <shortName evidence="9">TMP-PPase</shortName>
    </alternativeName>
</protein>
<gene>
    <name evidence="9 13" type="primary">thiE</name>
    <name evidence="13" type="ORF">QC825_00215</name>
</gene>
<comment type="pathway">
    <text evidence="1 9 11">Cofactor biosynthesis; thiamine diphosphate biosynthesis; thiamine phosphate from 4-amino-2-methyl-5-diphosphomethylpyrimidine and 4-methyl-5-(2-phosphoethyl)-thiazole: step 1/1.</text>
</comment>
<dbReference type="HAMAP" id="MF_00097">
    <property type="entry name" value="TMP_synthase"/>
    <property type="match status" value="1"/>
</dbReference>
<name>A0ABU1GRM1_9GAMM</name>
<comment type="catalytic activity">
    <reaction evidence="6 9 10">
        <text>4-methyl-5-(2-phosphooxyethyl)-thiazole + 4-amino-2-methyl-5-(diphosphooxymethyl)pyrimidine + H(+) = thiamine phosphate + diphosphate</text>
        <dbReference type="Rhea" id="RHEA:22328"/>
        <dbReference type="ChEBI" id="CHEBI:15378"/>
        <dbReference type="ChEBI" id="CHEBI:33019"/>
        <dbReference type="ChEBI" id="CHEBI:37575"/>
        <dbReference type="ChEBI" id="CHEBI:57841"/>
        <dbReference type="ChEBI" id="CHEBI:58296"/>
        <dbReference type="EC" id="2.5.1.3"/>
    </reaction>
</comment>
<feature type="binding site" evidence="9">
    <location>
        <position position="112"/>
    </location>
    <ligand>
        <name>4-amino-2-methyl-5-(diphosphooxymethyl)pyrimidine</name>
        <dbReference type="ChEBI" id="CHEBI:57841"/>
    </ligand>
</feature>
<evidence type="ECO:0000256" key="9">
    <source>
        <dbReference type="HAMAP-Rule" id="MF_00097"/>
    </source>
</evidence>
<evidence type="ECO:0000256" key="3">
    <source>
        <dbReference type="ARBA" id="ARBA00022723"/>
    </source>
</evidence>
<keyword evidence="4 9" id="KW-0460">Magnesium</keyword>
<feature type="binding site" evidence="9">
    <location>
        <begin position="139"/>
        <end position="141"/>
    </location>
    <ligand>
        <name>2-[(2R,5Z)-2-carboxy-4-methylthiazol-5(2H)-ylidene]ethyl phosphate</name>
        <dbReference type="ChEBI" id="CHEBI:62899"/>
    </ligand>
</feature>
<dbReference type="InterPro" id="IPR034291">
    <property type="entry name" value="TMP_synthase"/>
</dbReference>
<evidence type="ECO:0000256" key="10">
    <source>
        <dbReference type="RuleBase" id="RU003826"/>
    </source>
</evidence>
<comment type="catalytic activity">
    <reaction evidence="8 9 10">
        <text>2-[(2R,5Z)-2-carboxy-4-methylthiazol-5(2H)-ylidene]ethyl phosphate + 4-amino-2-methyl-5-(diphosphooxymethyl)pyrimidine + 2 H(+) = thiamine phosphate + CO2 + diphosphate</text>
        <dbReference type="Rhea" id="RHEA:47844"/>
        <dbReference type="ChEBI" id="CHEBI:15378"/>
        <dbReference type="ChEBI" id="CHEBI:16526"/>
        <dbReference type="ChEBI" id="CHEBI:33019"/>
        <dbReference type="ChEBI" id="CHEBI:37575"/>
        <dbReference type="ChEBI" id="CHEBI:57841"/>
        <dbReference type="ChEBI" id="CHEBI:62899"/>
        <dbReference type="EC" id="2.5.1.3"/>
    </reaction>
</comment>
<comment type="catalytic activity">
    <reaction evidence="7 9 10">
        <text>2-(2-carboxy-4-methylthiazol-5-yl)ethyl phosphate + 4-amino-2-methyl-5-(diphosphooxymethyl)pyrimidine + 2 H(+) = thiamine phosphate + CO2 + diphosphate</text>
        <dbReference type="Rhea" id="RHEA:47848"/>
        <dbReference type="ChEBI" id="CHEBI:15378"/>
        <dbReference type="ChEBI" id="CHEBI:16526"/>
        <dbReference type="ChEBI" id="CHEBI:33019"/>
        <dbReference type="ChEBI" id="CHEBI:37575"/>
        <dbReference type="ChEBI" id="CHEBI:57841"/>
        <dbReference type="ChEBI" id="CHEBI:62890"/>
        <dbReference type="EC" id="2.5.1.3"/>
    </reaction>
</comment>
<evidence type="ECO:0000256" key="5">
    <source>
        <dbReference type="ARBA" id="ARBA00022977"/>
    </source>
</evidence>
<dbReference type="RefSeq" id="WP_251593472.1">
    <property type="nucleotide sequence ID" value="NZ_JAMLJI010000002.1"/>
</dbReference>
<keyword evidence="3 9" id="KW-0479">Metal-binding</keyword>
<comment type="caution">
    <text evidence="13">The sequence shown here is derived from an EMBL/GenBank/DDBJ whole genome shotgun (WGS) entry which is preliminary data.</text>
</comment>
<feature type="binding site" evidence="9">
    <location>
        <position position="142"/>
    </location>
    <ligand>
        <name>4-amino-2-methyl-5-(diphosphooxymethyl)pyrimidine</name>
        <dbReference type="ChEBI" id="CHEBI:57841"/>
    </ligand>
</feature>
<dbReference type="InterPro" id="IPR013785">
    <property type="entry name" value="Aldolase_TIM"/>
</dbReference>
<evidence type="ECO:0000256" key="2">
    <source>
        <dbReference type="ARBA" id="ARBA00022679"/>
    </source>
</evidence>
<dbReference type="EMBL" id="JARWAO010000001">
    <property type="protein sequence ID" value="MDR5894490.1"/>
    <property type="molecule type" value="Genomic_DNA"/>
</dbReference>
<evidence type="ECO:0000256" key="11">
    <source>
        <dbReference type="RuleBase" id="RU004253"/>
    </source>
</evidence>
<comment type="function">
    <text evidence="9">Condenses 4-methyl-5-(beta-hydroxyethyl)thiazole monophosphate (THZ-P) and 2-methyl-4-amino-5-hydroxymethyl pyrimidine pyrophosphate (HMP-PP) to form thiamine monophosphate (TMP).</text>
</comment>
<feature type="binding site" evidence="9">
    <location>
        <position position="74"/>
    </location>
    <ligand>
        <name>4-amino-2-methyl-5-(diphosphooxymethyl)pyrimidine</name>
        <dbReference type="ChEBI" id="CHEBI:57841"/>
    </ligand>
</feature>
<comment type="caution">
    <text evidence="9">Lacks conserved residue(s) required for the propagation of feature annotation.</text>
</comment>
<dbReference type="SUPFAM" id="SSF51391">
    <property type="entry name" value="Thiamin phosphate synthase"/>
    <property type="match status" value="1"/>
</dbReference>
<evidence type="ECO:0000256" key="1">
    <source>
        <dbReference type="ARBA" id="ARBA00005165"/>
    </source>
</evidence>
<dbReference type="InterPro" id="IPR036206">
    <property type="entry name" value="ThiamineP_synth_sf"/>
</dbReference>
<feature type="binding site" evidence="9">
    <location>
        <position position="75"/>
    </location>
    <ligand>
        <name>Mg(2+)</name>
        <dbReference type="ChEBI" id="CHEBI:18420"/>
    </ligand>
</feature>
<dbReference type="Pfam" id="PF02581">
    <property type="entry name" value="TMP-TENI"/>
    <property type="match status" value="1"/>
</dbReference>
<keyword evidence="14" id="KW-1185">Reference proteome</keyword>
<dbReference type="Gene3D" id="3.20.20.70">
    <property type="entry name" value="Aldolase class I"/>
    <property type="match status" value="1"/>
</dbReference>
<dbReference type="PANTHER" id="PTHR20857:SF15">
    <property type="entry name" value="THIAMINE-PHOSPHATE SYNTHASE"/>
    <property type="match status" value="1"/>
</dbReference>
<comment type="similarity">
    <text evidence="9 10">Belongs to the thiamine-phosphate synthase family.</text>
</comment>
<feature type="binding site" evidence="9">
    <location>
        <begin position="42"/>
        <end position="46"/>
    </location>
    <ligand>
        <name>4-amino-2-methyl-5-(diphosphooxymethyl)pyrimidine</name>
        <dbReference type="ChEBI" id="CHEBI:57841"/>
    </ligand>
</feature>
<dbReference type="CDD" id="cd00564">
    <property type="entry name" value="TMP_TenI"/>
    <property type="match status" value="1"/>
</dbReference>
<organism evidence="13 14">
    <name type="scientific">Larsenimonas suaedae</name>
    <dbReference type="NCBI Taxonomy" id="1851019"/>
    <lineage>
        <taxon>Bacteria</taxon>
        <taxon>Pseudomonadati</taxon>
        <taxon>Pseudomonadota</taxon>
        <taxon>Gammaproteobacteria</taxon>
        <taxon>Oceanospirillales</taxon>
        <taxon>Halomonadaceae</taxon>
        <taxon>Larsenimonas</taxon>
    </lineage>
</organism>
<accession>A0ABU1GRM1</accession>
<evidence type="ECO:0000313" key="13">
    <source>
        <dbReference type="EMBL" id="MDR5894490.1"/>
    </source>
</evidence>
<evidence type="ECO:0000256" key="8">
    <source>
        <dbReference type="ARBA" id="ARBA00047883"/>
    </source>
</evidence>
<dbReference type="EC" id="2.5.1.3" evidence="9"/>
<dbReference type="PANTHER" id="PTHR20857">
    <property type="entry name" value="THIAMINE-PHOSPHATE PYROPHOSPHORYLASE"/>
    <property type="match status" value="1"/>
</dbReference>
<dbReference type="InterPro" id="IPR022998">
    <property type="entry name" value="ThiamineP_synth_TenI"/>
</dbReference>
<feature type="binding site" evidence="9">
    <location>
        <position position="168"/>
    </location>
    <ligand>
        <name>2-[(2R,5Z)-2-carboxy-4-methylthiazol-5(2H)-ylidene]ethyl phosphate</name>
        <dbReference type="ChEBI" id="CHEBI:62899"/>
    </ligand>
</feature>
<feature type="domain" description="Thiamine phosphate synthase/TenI" evidence="12">
    <location>
        <begin position="11"/>
        <end position="191"/>
    </location>
</feature>
<keyword evidence="5 9" id="KW-0784">Thiamine biosynthesis</keyword>
<evidence type="ECO:0000313" key="14">
    <source>
        <dbReference type="Proteomes" id="UP001269375"/>
    </source>
</evidence>
<evidence type="ECO:0000256" key="4">
    <source>
        <dbReference type="ARBA" id="ARBA00022842"/>
    </source>
</evidence>